<proteinExistence type="predicted"/>
<dbReference type="RefSeq" id="WP_089023750.1">
    <property type="nucleotide sequence ID" value="NZ_NIQC01000016.1"/>
</dbReference>
<dbReference type="InterPro" id="IPR029063">
    <property type="entry name" value="SAM-dependent_MTases_sf"/>
</dbReference>
<protein>
    <recommendedName>
        <fullName evidence="1">Methyltransferase domain-containing protein</fullName>
    </recommendedName>
</protein>
<reference evidence="2 3" key="1">
    <citation type="submission" date="2017-06" db="EMBL/GenBank/DDBJ databases">
        <title>Draft Genome Sequence of Natranaerobius trueperi halophilic, alkalithermophilic bacteria from soda lakes.</title>
        <authorList>
            <person name="Zhao B."/>
        </authorList>
    </citation>
    <scope>NUCLEOTIDE SEQUENCE [LARGE SCALE GENOMIC DNA]</scope>
    <source>
        <strain evidence="2 3">DSM 18760</strain>
    </source>
</reference>
<dbReference type="EMBL" id="NIQC01000016">
    <property type="protein sequence ID" value="OWZ83527.1"/>
    <property type="molecule type" value="Genomic_DNA"/>
</dbReference>
<evidence type="ECO:0000259" key="1">
    <source>
        <dbReference type="Pfam" id="PF13847"/>
    </source>
</evidence>
<organism evidence="2 3">
    <name type="scientific">Natranaerobius trueperi</name>
    <dbReference type="NCBI Taxonomy" id="759412"/>
    <lineage>
        <taxon>Bacteria</taxon>
        <taxon>Bacillati</taxon>
        <taxon>Bacillota</taxon>
        <taxon>Clostridia</taxon>
        <taxon>Natranaerobiales</taxon>
        <taxon>Natranaerobiaceae</taxon>
        <taxon>Natranaerobius</taxon>
    </lineage>
</organism>
<dbReference type="SUPFAM" id="SSF53335">
    <property type="entry name" value="S-adenosyl-L-methionine-dependent methyltransferases"/>
    <property type="match status" value="1"/>
</dbReference>
<name>A0A226BZK5_9FIRM</name>
<dbReference type="OrthoDB" id="9814755at2"/>
<dbReference type="Pfam" id="PF13847">
    <property type="entry name" value="Methyltransf_31"/>
    <property type="match status" value="1"/>
</dbReference>
<dbReference type="Proteomes" id="UP000214588">
    <property type="component" value="Unassembled WGS sequence"/>
</dbReference>
<dbReference type="AlphaFoldDB" id="A0A226BZK5"/>
<dbReference type="Gene3D" id="3.40.50.150">
    <property type="entry name" value="Vaccinia Virus protein VP39"/>
    <property type="match status" value="1"/>
</dbReference>
<gene>
    <name evidence="2" type="ORF">CDO51_07930</name>
</gene>
<dbReference type="InterPro" id="IPR025714">
    <property type="entry name" value="Methyltranfer_dom"/>
</dbReference>
<keyword evidence="3" id="KW-1185">Reference proteome</keyword>
<accession>A0A226BZK5</accession>
<evidence type="ECO:0000313" key="3">
    <source>
        <dbReference type="Proteomes" id="UP000214588"/>
    </source>
</evidence>
<comment type="caution">
    <text evidence="2">The sequence shown here is derived from an EMBL/GenBank/DDBJ whole genome shotgun (WGS) entry which is preliminary data.</text>
</comment>
<feature type="domain" description="Methyltransferase" evidence="1">
    <location>
        <begin position="39"/>
        <end position="166"/>
    </location>
</feature>
<sequence length="180" mass="20406">MKKAFAKLEKVSCNFYPSFLIYSNFYSNVVKKEVELAEIDSNDTVLNIGCGAIPCTAIHVAKLSGANVIALDRDEEAVRRARHSLNKFGLDDKIKIIYADGSLNIPNDFTVAMVALQVDKKEEVLKNLQQKAKPGARAIFRQPVKEYRLEYGYLSKKYPPDAKVSQKMKTFKDSYLYKLQ</sequence>
<evidence type="ECO:0000313" key="2">
    <source>
        <dbReference type="EMBL" id="OWZ83527.1"/>
    </source>
</evidence>